<feature type="domain" description="ShKT" evidence="2">
    <location>
        <begin position="51"/>
        <end position="85"/>
    </location>
</feature>
<comment type="caution">
    <text evidence="1">Lacks conserved residue(s) required for the propagation of feature annotation.</text>
</comment>
<evidence type="ECO:0000256" key="1">
    <source>
        <dbReference type="PROSITE-ProRule" id="PRU01005"/>
    </source>
</evidence>
<name>A0AAN9AHC3_HALRR</name>
<evidence type="ECO:0000313" key="3">
    <source>
        <dbReference type="EMBL" id="KAK7086834.1"/>
    </source>
</evidence>
<dbReference type="AlphaFoldDB" id="A0AAN9AHC3"/>
<dbReference type="Proteomes" id="UP001381693">
    <property type="component" value="Unassembled WGS sequence"/>
</dbReference>
<accession>A0AAN9AHC3</accession>
<evidence type="ECO:0000259" key="2">
    <source>
        <dbReference type="PROSITE" id="PS51670"/>
    </source>
</evidence>
<dbReference type="Gene3D" id="1.25.40.10">
    <property type="entry name" value="Tetratricopeptide repeat domain"/>
    <property type="match status" value="1"/>
</dbReference>
<dbReference type="InterPro" id="IPR011990">
    <property type="entry name" value="TPR-like_helical_dom_sf"/>
</dbReference>
<proteinExistence type="predicted"/>
<keyword evidence="4" id="KW-1185">Reference proteome</keyword>
<dbReference type="InterPro" id="IPR013547">
    <property type="entry name" value="P4H_N"/>
</dbReference>
<dbReference type="GO" id="GO:0004656">
    <property type="term" value="F:procollagen-proline 4-dioxygenase activity"/>
    <property type="evidence" value="ECO:0007669"/>
    <property type="project" value="InterPro"/>
</dbReference>
<sequence>MDSARLAKGDYLSASITGNPLHLYAVIKRLVLFWPAINRVLYIISDVNYSCQDRHLSCSWWSKWGECGKNPSYMMINCQLSCGLCGKPEVHGKMAALRKLENHTVLPSSNDLRGAAIALARLQQIYRLPIPDMAEGRVANVSTCVRLSAYDCIRIANESHNEADYANAWQWYNYALGSTTSPELKEHIRGLMYFVKIQHDEYHQLFNPRYFEKRLSELELQIPQDTVYAQLCRGLHFMVSQSLVTLNTKISFKIKQLASSFDIYIFE</sequence>
<gene>
    <name evidence="3" type="ORF">SK128_010021</name>
</gene>
<organism evidence="3 4">
    <name type="scientific">Halocaridina rubra</name>
    <name type="common">Hawaiian red shrimp</name>
    <dbReference type="NCBI Taxonomy" id="373956"/>
    <lineage>
        <taxon>Eukaryota</taxon>
        <taxon>Metazoa</taxon>
        <taxon>Ecdysozoa</taxon>
        <taxon>Arthropoda</taxon>
        <taxon>Crustacea</taxon>
        <taxon>Multicrustacea</taxon>
        <taxon>Malacostraca</taxon>
        <taxon>Eumalacostraca</taxon>
        <taxon>Eucarida</taxon>
        <taxon>Decapoda</taxon>
        <taxon>Pleocyemata</taxon>
        <taxon>Caridea</taxon>
        <taxon>Atyoidea</taxon>
        <taxon>Atyidae</taxon>
        <taxon>Halocaridina</taxon>
    </lineage>
</organism>
<dbReference type="Pfam" id="PF01549">
    <property type="entry name" value="ShK"/>
    <property type="match status" value="1"/>
</dbReference>
<keyword evidence="1" id="KW-1015">Disulfide bond</keyword>
<dbReference type="GO" id="GO:0005783">
    <property type="term" value="C:endoplasmic reticulum"/>
    <property type="evidence" value="ECO:0007669"/>
    <property type="project" value="InterPro"/>
</dbReference>
<feature type="disulfide bond" evidence="1">
    <location>
        <begin position="51"/>
        <end position="85"/>
    </location>
</feature>
<dbReference type="PROSITE" id="PS51670">
    <property type="entry name" value="SHKT"/>
    <property type="match status" value="1"/>
</dbReference>
<dbReference type="Pfam" id="PF08336">
    <property type="entry name" value="P4Ha_N"/>
    <property type="match status" value="1"/>
</dbReference>
<evidence type="ECO:0000313" key="4">
    <source>
        <dbReference type="Proteomes" id="UP001381693"/>
    </source>
</evidence>
<protein>
    <recommendedName>
        <fullName evidence="2">ShKT domain-containing protein</fullName>
    </recommendedName>
</protein>
<comment type="caution">
    <text evidence="3">The sequence shown here is derived from an EMBL/GenBank/DDBJ whole genome shotgun (WGS) entry which is preliminary data.</text>
</comment>
<dbReference type="InterPro" id="IPR003582">
    <property type="entry name" value="ShKT_dom"/>
</dbReference>
<dbReference type="SMART" id="SM00254">
    <property type="entry name" value="ShKT"/>
    <property type="match status" value="1"/>
</dbReference>
<dbReference type="EMBL" id="JAXCGZ010000067">
    <property type="protein sequence ID" value="KAK7086834.1"/>
    <property type="molecule type" value="Genomic_DNA"/>
</dbReference>
<reference evidence="3 4" key="1">
    <citation type="submission" date="2023-11" db="EMBL/GenBank/DDBJ databases">
        <title>Halocaridina rubra genome assembly.</title>
        <authorList>
            <person name="Smith C."/>
        </authorList>
    </citation>
    <scope>NUCLEOTIDE SEQUENCE [LARGE SCALE GENOMIC DNA]</scope>
    <source>
        <strain evidence="3">EP-1</strain>
        <tissue evidence="3">Whole</tissue>
    </source>
</reference>